<feature type="region of interest" description="Disordered" evidence="1">
    <location>
        <begin position="79"/>
        <end position="106"/>
    </location>
</feature>
<dbReference type="AlphaFoldDB" id="A0AAV4CDV1"/>
<dbReference type="Proteomes" id="UP000735302">
    <property type="component" value="Unassembled WGS sequence"/>
</dbReference>
<evidence type="ECO:0000313" key="3">
    <source>
        <dbReference type="Proteomes" id="UP000735302"/>
    </source>
</evidence>
<evidence type="ECO:0000256" key="1">
    <source>
        <dbReference type="SAM" id="MobiDB-lite"/>
    </source>
</evidence>
<reference evidence="2 3" key="1">
    <citation type="journal article" date="2021" name="Elife">
        <title>Chloroplast acquisition without the gene transfer in kleptoplastic sea slugs, Plakobranchus ocellatus.</title>
        <authorList>
            <person name="Maeda T."/>
            <person name="Takahashi S."/>
            <person name="Yoshida T."/>
            <person name="Shimamura S."/>
            <person name="Takaki Y."/>
            <person name="Nagai Y."/>
            <person name="Toyoda A."/>
            <person name="Suzuki Y."/>
            <person name="Arimoto A."/>
            <person name="Ishii H."/>
            <person name="Satoh N."/>
            <person name="Nishiyama T."/>
            <person name="Hasebe M."/>
            <person name="Maruyama T."/>
            <person name="Minagawa J."/>
            <person name="Obokata J."/>
            <person name="Shigenobu S."/>
        </authorList>
    </citation>
    <scope>NUCLEOTIDE SEQUENCE [LARGE SCALE GENOMIC DNA]</scope>
</reference>
<gene>
    <name evidence="2" type="ORF">PoB_005742600</name>
</gene>
<accession>A0AAV4CDV1</accession>
<protein>
    <submittedName>
        <fullName evidence="2">Uncharacterized protein</fullName>
    </submittedName>
</protein>
<dbReference type="EMBL" id="BLXT01006291">
    <property type="protein sequence ID" value="GFO30921.1"/>
    <property type="molecule type" value="Genomic_DNA"/>
</dbReference>
<name>A0AAV4CDV1_9GAST</name>
<feature type="region of interest" description="Disordered" evidence="1">
    <location>
        <begin position="18"/>
        <end position="39"/>
    </location>
</feature>
<feature type="compositionally biased region" description="Polar residues" evidence="1">
    <location>
        <begin position="79"/>
        <end position="99"/>
    </location>
</feature>
<sequence length="150" mass="16403">MARSQKLMISCFQVRASAASRTRTRDRKSGSLATVPPTPFRVFVSPSDRAPMPSSNRNIHTDNGAIVVDGNFLPNSLRNGTACPQQGNLKLSGPPSDQSAGGGARIRDRWVPADLKADSLRHRRHASNREFCPRRPYSAFSSVLRNVCKG</sequence>
<proteinExistence type="predicted"/>
<evidence type="ECO:0000313" key="2">
    <source>
        <dbReference type="EMBL" id="GFO30921.1"/>
    </source>
</evidence>
<organism evidence="2 3">
    <name type="scientific">Plakobranchus ocellatus</name>
    <dbReference type="NCBI Taxonomy" id="259542"/>
    <lineage>
        <taxon>Eukaryota</taxon>
        <taxon>Metazoa</taxon>
        <taxon>Spiralia</taxon>
        <taxon>Lophotrochozoa</taxon>
        <taxon>Mollusca</taxon>
        <taxon>Gastropoda</taxon>
        <taxon>Heterobranchia</taxon>
        <taxon>Euthyneura</taxon>
        <taxon>Panpulmonata</taxon>
        <taxon>Sacoglossa</taxon>
        <taxon>Placobranchoidea</taxon>
        <taxon>Plakobranchidae</taxon>
        <taxon>Plakobranchus</taxon>
    </lineage>
</organism>
<comment type="caution">
    <text evidence="2">The sequence shown here is derived from an EMBL/GenBank/DDBJ whole genome shotgun (WGS) entry which is preliminary data.</text>
</comment>
<keyword evidence="3" id="KW-1185">Reference proteome</keyword>